<proteinExistence type="predicted"/>
<dbReference type="AlphaFoldDB" id="A0A1V3WIW8"/>
<reference evidence="1 2" key="1">
    <citation type="submission" date="2017-02" db="EMBL/GenBank/DDBJ databases">
        <title>Complete genome sequences of Mycobacterium kansasii strains isolated from rhesus macaques.</title>
        <authorList>
            <person name="Panda A."/>
            <person name="Nagaraj S."/>
            <person name="Zhao X."/>
            <person name="Tettelin H."/>
            <person name="Detolla L.J."/>
        </authorList>
    </citation>
    <scope>NUCLEOTIDE SEQUENCE [LARGE SCALE GENOMIC DNA]</scope>
    <source>
        <strain evidence="1 2">11-3469</strain>
    </source>
</reference>
<evidence type="ECO:0000313" key="2">
    <source>
        <dbReference type="Proteomes" id="UP000188532"/>
    </source>
</evidence>
<sequence>MALTPSGNVDDALARAQLGRALGRLPALADHLAQAGQVAAESLVAEHQAVRAASKAAGRAPAVKFLPPADVLGVYVFLPEASSR</sequence>
<evidence type="ECO:0000313" key="1">
    <source>
        <dbReference type="EMBL" id="OOK66934.1"/>
    </source>
</evidence>
<gene>
    <name evidence="1" type="ORF">BZL29_7189</name>
</gene>
<organism evidence="1 2">
    <name type="scientific">Mycobacterium kansasii</name>
    <dbReference type="NCBI Taxonomy" id="1768"/>
    <lineage>
        <taxon>Bacteria</taxon>
        <taxon>Bacillati</taxon>
        <taxon>Actinomycetota</taxon>
        <taxon>Actinomycetes</taxon>
        <taxon>Mycobacteriales</taxon>
        <taxon>Mycobacteriaceae</taxon>
        <taxon>Mycobacterium</taxon>
    </lineage>
</organism>
<name>A0A1V3WIW8_MYCKA</name>
<dbReference type="EMBL" id="MVBN01000009">
    <property type="protein sequence ID" value="OOK66934.1"/>
    <property type="molecule type" value="Genomic_DNA"/>
</dbReference>
<dbReference type="Proteomes" id="UP000188532">
    <property type="component" value="Unassembled WGS sequence"/>
</dbReference>
<comment type="caution">
    <text evidence="1">The sequence shown here is derived from an EMBL/GenBank/DDBJ whole genome shotgun (WGS) entry which is preliminary data.</text>
</comment>
<accession>A0A1V3WIW8</accession>
<protein>
    <submittedName>
        <fullName evidence="1">Uncharacterized protein</fullName>
    </submittedName>
</protein>